<gene>
    <name evidence="1" type="ORF">M231_03596</name>
</gene>
<name>A0A4Q1BMM7_TREME</name>
<accession>A0A4Q1BMM7</accession>
<dbReference type="EMBL" id="SDIL01000036">
    <property type="protein sequence ID" value="RXK39091.1"/>
    <property type="molecule type" value="Genomic_DNA"/>
</dbReference>
<evidence type="ECO:0000313" key="2">
    <source>
        <dbReference type="Proteomes" id="UP000289152"/>
    </source>
</evidence>
<dbReference type="Gene3D" id="3.10.450.240">
    <property type="match status" value="1"/>
</dbReference>
<reference evidence="1 2" key="1">
    <citation type="submission" date="2016-06" db="EMBL/GenBank/DDBJ databases">
        <title>Evolution of pathogenesis and genome organization in the Tremellales.</title>
        <authorList>
            <person name="Cuomo C."/>
            <person name="Litvintseva A."/>
            <person name="Heitman J."/>
            <person name="Chen Y."/>
            <person name="Sun S."/>
            <person name="Springer D."/>
            <person name="Dromer F."/>
            <person name="Young S."/>
            <person name="Zeng Q."/>
            <person name="Chapman S."/>
            <person name="Gujja S."/>
            <person name="Saif S."/>
            <person name="Birren B."/>
        </authorList>
    </citation>
    <scope>NUCLEOTIDE SEQUENCE [LARGE SCALE GENOMIC DNA]</scope>
    <source>
        <strain evidence="1 2">ATCC 28783</strain>
    </source>
</reference>
<dbReference type="VEuPathDB" id="FungiDB:TREMEDRAFT_56173"/>
<dbReference type="OrthoDB" id="19619at2759"/>
<dbReference type="AlphaFoldDB" id="A0A4Q1BMM7"/>
<sequence length="301" mass="35143">MSFLPPIRSSTSRIHLIRPIHPLSTAPSSRPLRLRQSVEIWRKGYASVPSSSGMISNPGSTVQSMEKLKSQWEKEHALMKRRGQHLDLSRLEVNPFETIIDTPVKFPYFGYWRFLRKKEWKKRFDRARLTRQGLNEMIRSGVMRPFISQDWKQMLWPGLKNLTIQFKSQYLVEELWGVYCRYNQIQASGESQALVSISTGKALNDARKVTAAVKKGTKMEWQVTRRYKPILINARVGMLDLEGIKKIAQVVLLLESDQSLTTTIDGRKTKQERHVTEYWMFERNIPIREGWKVKVRMDPPV</sequence>
<evidence type="ECO:0000313" key="1">
    <source>
        <dbReference type="EMBL" id="RXK39091.1"/>
    </source>
</evidence>
<dbReference type="Proteomes" id="UP000289152">
    <property type="component" value="Unassembled WGS sequence"/>
</dbReference>
<organism evidence="1 2">
    <name type="scientific">Tremella mesenterica</name>
    <name type="common">Jelly fungus</name>
    <dbReference type="NCBI Taxonomy" id="5217"/>
    <lineage>
        <taxon>Eukaryota</taxon>
        <taxon>Fungi</taxon>
        <taxon>Dikarya</taxon>
        <taxon>Basidiomycota</taxon>
        <taxon>Agaricomycotina</taxon>
        <taxon>Tremellomycetes</taxon>
        <taxon>Tremellales</taxon>
        <taxon>Tremellaceae</taxon>
        <taxon>Tremella</taxon>
    </lineage>
</organism>
<proteinExistence type="predicted"/>
<comment type="caution">
    <text evidence="1">The sequence shown here is derived from an EMBL/GenBank/DDBJ whole genome shotgun (WGS) entry which is preliminary data.</text>
</comment>
<protein>
    <submittedName>
        <fullName evidence="1">Uncharacterized protein</fullName>
    </submittedName>
</protein>
<dbReference type="InParanoid" id="A0A4Q1BMM7"/>
<keyword evidence="2" id="KW-1185">Reference proteome</keyword>